<protein>
    <submittedName>
        <fullName evidence="2">Uncharacterized protein</fullName>
    </submittedName>
</protein>
<feature type="compositionally biased region" description="Basic and acidic residues" evidence="1">
    <location>
        <begin position="94"/>
        <end position="106"/>
    </location>
</feature>
<keyword evidence="3" id="KW-1185">Reference proteome</keyword>
<feature type="region of interest" description="Disordered" evidence="1">
    <location>
        <begin position="1"/>
        <end position="106"/>
    </location>
</feature>
<evidence type="ECO:0000256" key="1">
    <source>
        <dbReference type="SAM" id="MobiDB-lite"/>
    </source>
</evidence>
<reference evidence="2" key="1">
    <citation type="journal article" date="2022" name="bioRxiv">
        <title>Sequencing and chromosome-scale assembly of the giantPleurodeles waltlgenome.</title>
        <authorList>
            <person name="Brown T."/>
            <person name="Elewa A."/>
            <person name="Iarovenko S."/>
            <person name="Subramanian E."/>
            <person name="Araus A.J."/>
            <person name="Petzold A."/>
            <person name="Susuki M."/>
            <person name="Suzuki K.-i.T."/>
            <person name="Hayashi T."/>
            <person name="Toyoda A."/>
            <person name="Oliveira C."/>
            <person name="Osipova E."/>
            <person name="Leigh N.D."/>
            <person name="Simon A."/>
            <person name="Yun M.H."/>
        </authorList>
    </citation>
    <scope>NUCLEOTIDE SEQUENCE</scope>
    <source>
        <strain evidence="2">20211129_DDA</strain>
        <tissue evidence="2">Liver</tissue>
    </source>
</reference>
<feature type="compositionally biased region" description="Basic and acidic residues" evidence="1">
    <location>
        <begin position="50"/>
        <end position="64"/>
    </location>
</feature>
<comment type="caution">
    <text evidence="2">The sequence shown here is derived from an EMBL/GenBank/DDBJ whole genome shotgun (WGS) entry which is preliminary data.</text>
</comment>
<organism evidence="2 3">
    <name type="scientific">Pleurodeles waltl</name>
    <name type="common">Iberian ribbed newt</name>
    <dbReference type="NCBI Taxonomy" id="8319"/>
    <lineage>
        <taxon>Eukaryota</taxon>
        <taxon>Metazoa</taxon>
        <taxon>Chordata</taxon>
        <taxon>Craniata</taxon>
        <taxon>Vertebrata</taxon>
        <taxon>Euteleostomi</taxon>
        <taxon>Amphibia</taxon>
        <taxon>Batrachia</taxon>
        <taxon>Caudata</taxon>
        <taxon>Salamandroidea</taxon>
        <taxon>Salamandridae</taxon>
        <taxon>Pleurodelinae</taxon>
        <taxon>Pleurodeles</taxon>
    </lineage>
</organism>
<dbReference type="EMBL" id="JANPWB010000010">
    <property type="protein sequence ID" value="KAJ1138240.1"/>
    <property type="molecule type" value="Genomic_DNA"/>
</dbReference>
<proteinExistence type="predicted"/>
<sequence>MTETCDDSAPGVPDTTRRAGLPIGCPECPQEGRAIGRTTEKMLGRSFRSRRPEEPTSETMRETGGEQEEAITGDVRSSWKEGSSEDPTPSWSRPLEEDRWPRGAHT</sequence>
<name>A0AAV7QDJ5_PLEWA</name>
<gene>
    <name evidence="2" type="ORF">NDU88_004631</name>
</gene>
<evidence type="ECO:0000313" key="2">
    <source>
        <dbReference type="EMBL" id="KAJ1138240.1"/>
    </source>
</evidence>
<dbReference type="AlphaFoldDB" id="A0AAV7QDJ5"/>
<evidence type="ECO:0000313" key="3">
    <source>
        <dbReference type="Proteomes" id="UP001066276"/>
    </source>
</evidence>
<dbReference type="Proteomes" id="UP001066276">
    <property type="component" value="Chromosome 6"/>
</dbReference>
<accession>A0AAV7QDJ5</accession>